<dbReference type="AlphaFoldDB" id="A0A0B3C5B1"/>
<sequence>MLLLASTHAGAMQPLDDRELDSVSGSGIGFFLDSFLYDKGEATARIEGFKDSNGNPVVIHLEDSYIKGQGSQRGSLDTLAAIGSPLHPFRLGIVEAAQVPSLPVGVEALQLKTPTWTDPLNNTHQYGLWSYYQGCLFGEAGCNNPDLAVTNLNADMAALTARQSSLLQRYAGVGFLTLQQEINADMVLVQTRQQTVDTINDQYNTARSTMTNLHGAARDTGIYPKPALGEKYWCGNACIPSDVRAYNASVDTFMGKSDELMAAYLALSEAWQKERYGLTLTERAQDYNEFSSLCGTPSAEQPTCSAGRITKLEGDRASLLLVASSLKDGKTRVPGLDIGFGSVFSLPSTAWSGSSSGATQGATTTRSDFFSLNIEGFTLHGSYLNIWGNADGLVGEISMQLYADKLIAGACRDCSDANRLVAKNLYLDLNLGHGRLQPLNFSVLGDGELRFRLPGVTWANHQQFYAQVPKSNISIGNLSLSNVNLGSQAIRGLRIDYLDMRTVNLPR</sequence>
<organism evidence="1 2">
    <name type="scientific">Pseudomonas flexibilis</name>
    <dbReference type="NCBI Taxonomy" id="706570"/>
    <lineage>
        <taxon>Bacteria</taxon>
        <taxon>Pseudomonadati</taxon>
        <taxon>Pseudomonadota</taxon>
        <taxon>Gammaproteobacteria</taxon>
        <taxon>Pseudomonadales</taxon>
        <taxon>Pseudomonadaceae</taxon>
        <taxon>Pseudomonas</taxon>
    </lineage>
</organism>
<comment type="caution">
    <text evidence="1">The sequence shown here is derived from an EMBL/GenBank/DDBJ whole genome shotgun (WGS) entry which is preliminary data.</text>
</comment>
<accession>A0A0B3C5B1</accession>
<reference evidence="1 2" key="1">
    <citation type="submission" date="2014-11" db="EMBL/GenBank/DDBJ databases">
        <title>Genome sequence of Pseudomonas tuomuerensis JCM 14085.</title>
        <authorList>
            <person name="Shin S.-K."/>
            <person name="Yi H."/>
        </authorList>
    </citation>
    <scope>NUCLEOTIDE SEQUENCE [LARGE SCALE GENOMIC DNA]</scope>
    <source>
        <strain evidence="1 2">JCM 14085</strain>
    </source>
</reference>
<evidence type="ECO:0000313" key="2">
    <source>
        <dbReference type="Proteomes" id="UP000030980"/>
    </source>
</evidence>
<evidence type="ECO:0000313" key="1">
    <source>
        <dbReference type="EMBL" id="KHO66667.1"/>
    </source>
</evidence>
<protein>
    <submittedName>
        <fullName evidence="1">Uncharacterized protein</fullName>
    </submittedName>
</protein>
<keyword evidence="2" id="KW-1185">Reference proteome</keyword>
<dbReference type="STRING" id="706570.PT85_00010"/>
<proteinExistence type="predicted"/>
<dbReference type="EMBL" id="JTAK01000001">
    <property type="protein sequence ID" value="KHO66667.1"/>
    <property type="molecule type" value="Genomic_DNA"/>
</dbReference>
<dbReference type="Proteomes" id="UP000030980">
    <property type="component" value="Unassembled WGS sequence"/>
</dbReference>
<name>A0A0B3C5B1_9PSED</name>
<gene>
    <name evidence="1" type="ORF">PT85_00010</name>
</gene>